<accession>U4TSY1</accession>
<feature type="region of interest" description="Disordered" evidence="1">
    <location>
        <begin position="409"/>
        <end position="487"/>
    </location>
</feature>
<feature type="compositionally biased region" description="Polar residues" evidence="1">
    <location>
        <begin position="464"/>
        <end position="476"/>
    </location>
</feature>
<dbReference type="SUPFAM" id="SSF52113">
    <property type="entry name" value="BRCT domain"/>
    <property type="match status" value="1"/>
</dbReference>
<dbReference type="Proteomes" id="UP000030742">
    <property type="component" value="Unassembled WGS sequence"/>
</dbReference>
<feature type="compositionally biased region" description="Polar residues" evidence="1">
    <location>
        <begin position="420"/>
        <end position="431"/>
    </location>
</feature>
<evidence type="ECO:0008006" key="4">
    <source>
        <dbReference type="Google" id="ProtNLM"/>
    </source>
</evidence>
<feature type="compositionally biased region" description="Polar residues" evidence="1">
    <location>
        <begin position="322"/>
        <end position="334"/>
    </location>
</feature>
<organism evidence="2 3">
    <name type="scientific">Dendroctonus ponderosae</name>
    <name type="common">Mountain pine beetle</name>
    <dbReference type="NCBI Taxonomy" id="77166"/>
    <lineage>
        <taxon>Eukaryota</taxon>
        <taxon>Metazoa</taxon>
        <taxon>Ecdysozoa</taxon>
        <taxon>Arthropoda</taxon>
        <taxon>Hexapoda</taxon>
        <taxon>Insecta</taxon>
        <taxon>Pterygota</taxon>
        <taxon>Neoptera</taxon>
        <taxon>Endopterygota</taxon>
        <taxon>Coleoptera</taxon>
        <taxon>Polyphaga</taxon>
        <taxon>Cucujiformia</taxon>
        <taxon>Curculionidae</taxon>
        <taxon>Scolytinae</taxon>
        <taxon>Dendroctonus</taxon>
    </lineage>
</organism>
<proteinExistence type="predicted"/>
<dbReference type="InterPro" id="IPR036420">
    <property type="entry name" value="BRCT_dom_sf"/>
</dbReference>
<sequence length="676" mass="75264">MNGGYGNESMICSQMQKEYEGIIHDEYKQNVMQGATPTSKSFVNRRRTLMTLFVSHETSNPQSATINEIKGNQIPSAKRSILVEDDPVSNTSKEHLNWSDMELTHIPNQPINDQNDIPRQSQFAIKFDKRKTISGSLFTSDDSSSINLISSDKSSSRLCKKLITTGSRSVIELDESVIYGRNTAGKLKKSLETDTEMSELKLSSEFNCPKTSSTKVSSDSSKTMSNLLLSSSPKDCSGQKAGQAKPAGKNSNSVSSVSSVMSSLRLESEKENCVPEQSSLESASKLSENKLISHLSSSETSNPQKSSSEKQKSKYTSDMILQENTSLVKSSTAPAETVKKNNKKQSPSDLGGARRFSLRKRNNSNRRATDVSSSDSSNDDIKNRVVKGIIADLESQDKLTSDLTAAHSSLTEDSEIIPPSHSQRPTVNTSKRSSREAGTKNTDKVAKNKSVKNVTAKKRAELSSKASSVESLNDSSDGSRKMRKLYNPDNYVMQLDESVDDEAERQEKRDLVKKTKHVGNTINPFALQLEDKVDVVLRSLEEARWLSEENFEVTNFSGTVQYFLFIYQQIVFQKARLERQAFGSKYTLDVFDNCPPIYVALSTAPRCSDLQELITTCKGKVVTIPRLAKIIVGLYLVQEDTVCVNETWVLDSIMFYKKMPFIERYLLKKNRESLVV</sequence>
<dbReference type="EMBL" id="KB631607">
    <property type="protein sequence ID" value="ERL84629.1"/>
    <property type="molecule type" value="Genomic_DNA"/>
</dbReference>
<evidence type="ECO:0000313" key="2">
    <source>
        <dbReference type="EMBL" id="ERL84629.1"/>
    </source>
</evidence>
<reference evidence="2 3" key="1">
    <citation type="journal article" date="2013" name="Genome Biol.">
        <title>Draft genome of the mountain pine beetle, Dendroctonus ponderosae Hopkins, a major forest pest.</title>
        <authorList>
            <person name="Keeling C.I."/>
            <person name="Yuen M.M."/>
            <person name="Liao N.Y."/>
            <person name="Docking T.R."/>
            <person name="Chan S.K."/>
            <person name="Taylor G.A."/>
            <person name="Palmquist D.L."/>
            <person name="Jackman S.D."/>
            <person name="Nguyen A."/>
            <person name="Li M."/>
            <person name="Henderson H."/>
            <person name="Janes J.K."/>
            <person name="Zhao Y."/>
            <person name="Pandoh P."/>
            <person name="Moore R."/>
            <person name="Sperling F.A."/>
            <person name="Huber D.P."/>
            <person name="Birol I."/>
            <person name="Jones S.J."/>
            <person name="Bohlmann J."/>
        </authorList>
    </citation>
    <scope>NUCLEOTIDE SEQUENCE</scope>
</reference>
<gene>
    <name evidence="2" type="ORF">D910_02057</name>
</gene>
<feature type="compositionally biased region" description="Low complexity" evidence="1">
    <location>
        <begin position="210"/>
        <end position="225"/>
    </location>
</feature>
<dbReference type="Gene3D" id="3.40.50.10190">
    <property type="entry name" value="BRCT domain"/>
    <property type="match status" value="1"/>
</dbReference>
<evidence type="ECO:0000256" key="1">
    <source>
        <dbReference type="SAM" id="MobiDB-lite"/>
    </source>
</evidence>
<feature type="compositionally biased region" description="Polar residues" evidence="1">
    <location>
        <begin position="294"/>
        <end position="303"/>
    </location>
</feature>
<feature type="compositionally biased region" description="Polar residues" evidence="1">
    <location>
        <begin position="275"/>
        <end position="286"/>
    </location>
</feature>
<dbReference type="InterPro" id="IPR022047">
    <property type="entry name" value="Microcephalin-like"/>
</dbReference>
<evidence type="ECO:0000313" key="3">
    <source>
        <dbReference type="Proteomes" id="UP000030742"/>
    </source>
</evidence>
<dbReference type="AlphaFoldDB" id="U4TSY1"/>
<feature type="region of interest" description="Disordered" evidence="1">
    <location>
        <begin position="207"/>
        <end position="380"/>
    </location>
</feature>
<feature type="compositionally biased region" description="Low complexity" evidence="1">
    <location>
        <begin position="250"/>
        <end position="263"/>
    </location>
</feature>
<dbReference type="PANTHER" id="PTHR14625:SF3">
    <property type="entry name" value="MICROCEPHALIN"/>
    <property type="match status" value="1"/>
</dbReference>
<feature type="compositionally biased region" description="Basic and acidic residues" evidence="1">
    <location>
        <begin position="433"/>
        <end position="446"/>
    </location>
</feature>
<dbReference type="OrthoDB" id="2384350at2759"/>
<dbReference type="STRING" id="77166.U4TSY1"/>
<protein>
    <recommendedName>
        <fullName evidence="4">BRCT domain-containing protein</fullName>
    </recommendedName>
</protein>
<dbReference type="CDD" id="cd17751">
    <property type="entry name" value="BRCT_microcephalin_rpt3"/>
    <property type="match status" value="1"/>
</dbReference>
<dbReference type="GO" id="GO:0000278">
    <property type="term" value="P:mitotic cell cycle"/>
    <property type="evidence" value="ECO:0007669"/>
    <property type="project" value="TreeGrafter"/>
</dbReference>
<name>U4TSY1_DENPD</name>
<dbReference type="PANTHER" id="PTHR14625">
    <property type="entry name" value="MICROCEPHALIN"/>
    <property type="match status" value="1"/>
</dbReference>